<name>A0A183ARA5_9TREM</name>
<proteinExistence type="predicted"/>
<dbReference type="Proteomes" id="UP000272942">
    <property type="component" value="Unassembled WGS sequence"/>
</dbReference>
<feature type="region of interest" description="Disordered" evidence="1">
    <location>
        <begin position="1"/>
        <end position="66"/>
    </location>
</feature>
<protein>
    <submittedName>
        <fullName evidence="4">Drf_GBD domain-containing protein</fullName>
    </submittedName>
</protein>
<organism evidence="4">
    <name type="scientific">Echinostoma caproni</name>
    <dbReference type="NCBI Taxonomy" id="27848"/>
    <lineage>
        <taxon>Eukaryota</taxon>
        <taxon>Metazoa</taxon>
        <taxon>Spiralia</taxon>
        <taxon>Lophotrochozoa</taxon>
        <taxon>Platyhelminthes</taxon>
        <taxon>Trematoda</taxon>
        <taxon>Digenea</taxon>
        <taxon>Plagiorchiida</taxon>
        <taxon>Echinostomata</taxon>
        <taxon>Echinostomatoidea</taxon>
        <taxon>Echinostomatidae</taxon>
        <taxon>Echinostoma</taxon>
    </lineage>
</organism>
<reference evidence="2 3" key="2">
    <citation type="submission" date="2018-11" db="EMBL/GenBank/DDBJ databases">
        <authorList>
            <consortium name="Pathogen Informatics"/>
        </authorList>
    </citation>
    <scope>NUCLEOTIDE SEQUENCE [LARGE SCALE GENOMIC DNA]</scope>
    <source>
        <strain evidence="2 3">Egypt</strain>
    </source>
</reference>
<sequence length="129" mass="14296">MGLSNLHSPSDHNSPIPNGDVPRLFFDGPSPERSPATVRSTPREDQKSGTCKPNTNGFRSSTDLDEDHRLRELLAMVSDSESDTESIAESIYHQPPKAADRSAASRLAKRLFHLDGFRITDVAKHLCKR</sequence>
<evidence type="ECO:0000313" key="3">
    <source>
        <dbReference type="Proteomes" id="UP000272942"/>
    </source>
</evidence>
<dbReference type="EMBL" id="UZAN01047504">
    <property type="protein sequence ID" value="VDP85468.1"/>
    <property type="molecule type" value="Genomic_DNA"/>
</dbReference>
<gene>
    <name evidence="2" type="ORF">ECPE_LOCUS9490</name>
</gene>
<evidence type="ECO:0000313" key="4">
    <source>
        <dbReference type="WBParaSite" id="ECPE_0000951901-mRNA-1"/>
    </source>
</evidence>
<reference evidence="4" key="1">
    <citation type="submission" date="2016-06" db="UniProtKB">
        <authorList>
            <consortium name="WormBaseParasite"/>
        </authorList>
    </citation>
    <scope>IDENTIFICATION</scope>
</reference>
<evidence type="ECO:0000256" key="1">
    <source>
        <dbReference type="SAM" id="MobiDB-lite"/>
    </source>
</evidence>
<dbReference type="AlphaFoldDB" id="A0A183ARA5"/>
<dbReference type="OrthoDB" id="6284090at2759"/>
<evidence type="ECO:0000313" key="2">
    <source>
        <dbReference type="EMBL" id="VDP85468.1"/>
    </source>
</evidence>
<accession>A0A183ARA5</accession>
<feature type="compositionally biased region" description="Polar residues" evidence="1">
    <location>
        <begin position="1"/>
        <end position="16"/>
    </location>
</feature>
<keyword evidence="3" id="KW-1185">Reference proteome</keyword>
<dbReference type="WBParaSite" id="ECPE_0000951901-mRNA-1">
    <property type="protein sequence ID" value="ECPE_0000951901-mRNA-1"/>
    <property type="gene ID" value="ECPE_0000951901"/>
</dbReference>
<feature type="compositionally biased region" description="Polar residues" evidence="1">
    <location>
        <begin position="48"/>
        <end position="61"/>
    </location>
</feature>